<protein>
    <submittedName>
        <fullName evidence="1">Uncharacterized protein</fullName>
    </submittedName>
</protein>
<sequence length="97" mass="11227">QHLPIDTSSINAFKIFFTAKDDQGYDIIKEDDRLAIWNIFESLVKICIKYIHRVRGVKLVSTPKGLRPAYIKKAYPKIKVRELAKIWNIDLPMPGSQ</sequence>
<comment type="caution">
    <text evidence="1">The sequence shown here is derived from an EMBL/GenBank/DDBJ whole genome shotgun (WGS) entry which is preliminary data.</text>
</comment>
<feature type="non-terminal residue" evidence="1">
    <location>
        <position position="1"/>
    </location>
</feature>
<evidence type="ECO:0000313" key="1">
    <source>
        <dbReference type="EMBL" id="GAG34663.1"/>
    </source>
</evidence>
<proteinExistence type="predicted"/>
<name>X0XDC7_9ZZZZ</name>
<dbReference type="EMBL" id="BARS01044294">
    <property type="protein sequence ID" value="GAG34663.1"/>
    <property type="molecule type" value="Genomic_DNA"/>
</dbReference>
<reference evidence="1" key="1">
    <citation type="journal article" date="2014" name="Front. Microbiol.">
        <title>High frequency of phylogenetically diverse reductive dehalogenase-homologous genes in deep subseafloor sedimentary metagenomes.</title>
        <authorList>
            <person name="Kawai M."/>
            <person name="Futagami T."/>
            <person name="Toyoda A."/>
            <person name="Takaki Y."/>
            <person name="Nishi S."/>
            <person name="Hori S."/>
            <person name="Arai W."/>
            <person name="Tsubouchi T."/>
            <person name="Morono Y."/>
            <person name="Uchiyama I."/>
            <person name="Ito T."/>
            <person name="Fujiyama A."/>
            <person name="Inagaki F."/>
            <person name="Takami H."/>
        </authorList>
    </citation>
    <scope>NUCLEOTIDE SEQUENCE</scope>
    <source>
        <strain evidence="1">Expedition CK06-06</strain>
    </source>
</reference>
<organism evidence="1">
    <name type="scientific">marine sediment metagenome</name>
    <dbReference type="NCBI Taxonomy" id="412755"/>
    <lineage>
        <taxon>unclassified sequences</taxon>
        <taxon>metagenomes</taxon>
        <taxon>ecological metagenomes</taxon>
    </lineage>
</organism>
<gene>
    <name evidence="1" type="ORF">S01H1_66951</name>
</gene>
<dbReference type="AlphaFoldDB" id="X0XDC7"/>
<accession>X0XDC7</accession>